<feature type="region of interest" description="Disordered" evidence="1">
    <location>
        <begin position="407"/>
        <end position="446"/>
    </location>
</feature>
<evidence type="ECO:0000313" key="3">
    <source>
        <dbReference type="EMBL" id="RVW54116.1"/>
    </source>
</evidence>
<feature type="compositionally biased region" description="Basic and acidic residues" evidence="1">
    <location>
        <begin position="542"/>
        <end position="553"/>
    </location>
</feature>
<accession>A0A438F2G9</accession>
<evidence type="ECO:0000259" key="2">
    <source>
        <dbReference type="Pfam" id="PF14111"/>
    </source>
</evidence>
<dbReference type="AlphaFoldDB" id="A0A438F2G9"/>
<dbReference type="Pfam" id="PF14111">
    <property type="entry name" value="DUF4283"/>
    <property type="match status" value="1"/>
</dbReference>
<feature type="compositionally biased region" description="Basic and acidic residues" evidence="1">
    <location>
        <begin position="1"/>
        <end position="31"/>
    </location>
</feature>
<name>A0A438F2G9_VITVI</name>
<dbReference type="PANTHER" id="PTHR34427">
    <property type="entry name" value="DUF4283 DOMAIN PROTEIN"/>
    <property type="match status" value="1"/>
</dbReference>
<evidence type="ECO:0000313" key="4">
    <source>
        <dbReference type="Proteomes" id="UP000288805"/>
    </source>
</evidence>
<dbReference type="Proteomes" id="UP000288805">
    <property type="component" value="Unassembled WGS sequence"/>
</dbReference>
<evidence type="ECO:0000256" key="1">
    <source>
        <dbReference type="SAM" id="MobiDB-lite"/>
    </source>
</evidence>
<comment type="caution">
    <text evidence="3">The sequence shown here is derived from an EMBL/GenBank/DDBJ whole genome shotgun (WGS) entry which is preliminary data.</text>
</comment>
<gene>
    <name evidence="3" type="ORF">CK203_092196</name>
</gene>
<feature type="compositionally biased region" description="Basic and acidic residues" evidence="1">
    <location>
        <begin position="418"/>
        <end position="429"/>
    </location>
</feature>
<organism evidence="3 4">
    <name type="scientific">Vitis vinifera</name>
    <name type="common">Grape</name>
    <dbReference type="NCBI Taxonomy" id="29760"/>
    <lineage>
        <taxon>Eukaryota</taxon>
        <taxon>Viridiplantae</taxon>
        <taxon>Streptophyta</taxon>
        <taxon>Embryophyta</taxon>
        <taxon>Tracheophyta</taxon>
        <taxon>Spermatophyta</taxon>
        <taxon>Magnoliopsida</taxon>
        <taxon>eudicotyledons</taxon>
        <taxon>Gunneridae</taxon>
        <taxon>Pentapetalae</taxon>
        <taxon>rosids</taxon>
        <taxon>Vitales</taxon>
        <taxon>Vitaceae</taxon>
        <taxon>Viteae</taxon>
        <taxon>Vitis</taxon>
    </lineage>
</organism>
<dbReference type="PANTHER" id="PTHR34427:SF5">
    <property type="entry name" value="DUF4283 DOMAIN-CONTAINING PROTEIN"/>
    <property type="match status" value="1"/>
</dbReference>
<feature type="region of interest" description="Disordered" evidence="1">
    <location>
        <begin position="1"/>
        <end position="43"/>
    </location>
</feature>
<dbReference type="InterPro" id="IPR025558">
    <property type="entry name" value="DUF4283"/>
</dbReference>
<proteinExistence type="predicted"/>
<feature type="domain" description="DUF4283" evidence="2">
    <location>
        <begin position="220"/>
        <end position="305"/>
    </location>
</feature>
<feature type="region of interest" description="Disordered" evidence="1">
    <location>
        <begin position="535"/>
        <end position="564"/>
    </location>
</feature>
<protein>
    <recommendedName>
        <fullName evidence="2">DUF4283 domain-containing protein</fullName>
    </recommendedName>
</protein>
<dbReference type="EMBL" id="QGNW01001133">
    <property type="protein sequence ID" value="RVW54116.1"/>
    <property type="molecule type" value="Genomic_DNA"/>
</dbReference>
<reference evidence="3 4" key="1">
    <citation type="journal article" date="2018" name="PLoS Genet.">
        <title>Population sequencing reveals clonal diversity and ancestral inbreeding in the grapevine cultivar Chardonnay.</title>
        <authorList>
            <person name="Roach M.J."/>
            <person name="Johnson D.L."/>
            <person name="Bohlmann J."/>
            <person name="van Vuuren H.J."/>
            <person name="Jones S.J."/>
            <person name="Pretorius I.S."/>
            <person name="Schmidt S.A."/>
            <person name="Borneman A.R."/>
        </authorList>
    </citation>
    <scope>NUCLEOTIDE SEQUENCE [LARGE SCALE GENOMIC DNA]</scope>
    <source>
        <strain evidence="4">cv. Chardonnay</strain>
        <tissue evidence="3">Leaf</tissue>
    </source>
</reference>
<sequence length="835" mass="95262">MGKRERERERERERVRGSGRAREEGKWRDYDGEGDEDKEGNRRRRRGFAVESKMFELELLERRGKPQIVIEESKGGVSSWVRMGVESLGFLMEGLYHCIREEKEDRWVKEWKEQGRSFSLLRSVNKAGCFLRLGVTDLERKQYRIYIPKGRGEKMGWSAMVENLQALRRSIDRKNQMQGEKVGENMDLKRTFAEVVKKPICRVISPVQVKVWRKETQSNLEKLEHCVVGSWNPRFGDEEDLEKLGRFLASSWGLKGSLGLAKLEESKVLLEFEHLEEAKQASLSGEKRMGAIRMCFEKWNPWDGCREEKEESNEIWVRIFGLPVLLWNPTVLRRVGEECGGFIDIDSKTKKLEELQWARILVRSAGGDKPSTLEIGIEEEVFTLALWWEIRPTVKKQRVDRRRWGEVRDDSSSCSGSRVEKESVVERTEALVPSAEEGTGRQERDMGWEGTADWAQQSKPMGYRVCGPNHLGLKLKGVMEEGAGLQAGPSKSWAVEGEGCVMNGAISVKPKAHFERPTGLLKLDKRMGWQESNLGWSSKGEQAQESRLGEIEKGSGGPNAERGPSLIERMSIPIGPEFSQPKRGTQDGSGPGAVLEEAILNHPTAQNKGKESLEKRRLLDCRIASNGSSLEGEHLVIWESEEARKTREIVIPSATDKALAEEAMRYDSGLRVERERGYGSSHLILYSFDRSPMGESFDQSGVLKESNEGGPGMDDKGCWDLVEFNKEPNLARGVEWNTERTELQEARSEKEDRWEESSLAKFSHILGFSTEGLEKEILNFLVKIRKRRERIHSKELMEKSKFERELKRLECSVNYEKGCKQKSLLQGKGDQFAVD</sequence>